<accession>A0A0E3ZJH5</accession>
<dbReference type="CDD" id="cd03802">
    <property type="entry name" value="GT4_AviGT4-like"/>
    <property type="match status" value="1"/>
</dbReference>
<dbReference type="PANTHER" id="PTHR12526:SF595">
    <property type="entry name" value="BLL5217 PROTEIN"/>
    <property type="match status" value="1"/>
</dbReference>
<dbReference type="InterPro" id="IPR001296">
    <property type="entry name" value="Glyco_trans_1"/>
</dbReference>
<dbReference type="HOGENOM" id="CLU_042257_1_0_10"/>
<dbReference type="PANTHER" id="PTHR12526">
    <property type="entry name" value="GLYCOSYLTRANSFERASE"/>
    <property type="match status" value="1"/>
</dbReference>
<dbReference type="AlphaFoldDB" id="A0A0E3ZJH5"/>
<dbReference type="KEGG" id="pko:PKOR_22480"/>
<dbReference type="STRING" id="400092.PKOR_22480"/>
<name>A0A0E3ZJH5_9BACT</name>
<evidence type="ECO:0000313" key="4">
    <source>
        <dbReference type="Proteomes" id="UP000033109"/>
    </source>
</evidence>
<gene>
    <name evidence="3" type="ORF">PKOR_22480</name>
</gene>
<dbReference type="OrthoDB" id="9801573at2"/>
<dbReference type="RefSeq" id="WP_046314811.1">
    <property type="nucleotide sequence ID" value="NZ_CBCSCY010000021.1"/>
</dbReference>
<evidence type="ECO:0000259" key="2">
    <source>
        <dbReference type="Pfam" id="PF13439"/>
    </source>
</evidence>
<dbReference type="Pfam" id="PF13439">
    <property type="entry name" value="Glyco_transf_4"/>
    <property type="match status" value="1"/>
</dbReference>
<sequence length="360" mass="40764">MKIAQISPLYESVPPKLYGGTERVVSYLTEELVKQGHEVTLFASGDSSTSAKLVSHINSALRLNQLVEDPLAHHIVQMQELAERVQEFDVLHFHTDYLHFPLSALLRKPHLTTLHGRLDIPDLQYVYNKFRTQPVVSISDAQRKPLVQANWLDTVYHGLPLDLYRKGDGDGGYVAFIGRISREKRPDRAIEIARRAGVKIKIAAKVDKADEAYFETEIRHLLEQPHVEFIGEIGEDSKGEFLGKAKALLFPIDWPEPFGMVVIEAMACGTPVIAFNHGSVPEIVNKGESGFIVESIDEAVQALENIDLLDRNKVREVFEKRFSARVMAENYVRLYEQLAGRKESFFHTPSKKGNMMEMEK</sequence>
<reference evidence="3 4" key="1">
    <citation type="journal article" date="2015" name="Sci. Rep.">
        <title>Unraveling adaptation of Pontibacter korlensis to radiation and infertility in desert through complete genome and comparative transcriptomic analysis.</title>
        <authorList>
            <person name="Dai J."/>
            <person name="Dai W."/>
            <person name="Qiu C."/>
            <person name="Yang Z."/>
            <person name="Zhang Y."/>
            <person name="Zhou M."/>
            <person name="Zhang L."/>
            <person name="Fang C."/>
            <person name="Gao Q."/>
            <person name="Yang Q."/>
            <person name="Li X."/>
            <person name="Wang Z."/>
            <person name="Wang Z."/>
            <person name="Jia Z."/>
            <person name="Chen X."/>
        </authorList>
    </citation>
    <scope>NUCLEOTIDE SEQUENCE [LARGE SCALE GENOMIC DNA]</scope>
    <source>
        <strain evidence="3 4">X14-1T</strain>
    </source>
</reference>
<keyword evidence="3" id="KW-0808">Transferase</keyword>
<feature type="domain" description="Glycosyltransferase subfamily 4-like N-terminal" evidence="2">
    <location>
        <begin position="18"/>
        <end position="129"/>
    </location>
</feature>
<evidence type="ECO:0000313" key="3">
    <source>
        <dbReference type="EMBL" id="AKD05924.1"/>
    </source>
</evidence>
<dbReference type="GO" id="GO:0016757">
    <property type="term" value="F:glycosyltransferase activity"/>
    <property type="evidence" value="ECO:0007669"/>
    <property type="project" value="InterPro"/>
</dbReference>
<dbReference type="EMBL" id="CP009621">
    <property type="protein sequence ID" value="AKD05924.1"/>
    <property type="molecule type" value="Genomic_DNA"/>
</dbReference>
<keyword evidence="4" id="KW-1185">Reference proteome</keyword>
<protein>
    <submittedName>
        <fullName evidence="3">Glycosyl transferase</fullName>
    </submittedName>
</protein>
<dbReference type="PATRIC" id="fig|400092.3.peg.4936"/>
<dbReference type="InterPro" id="IPR028098">
    <property type="entry name" value="Glyco_trans_4-like_N"/>
</dbReference>
<dbReference type="Pfam" id="PF00534">
    <property type="entry name" value="Glycos_transf_1"/>
    <property type="match status" value="1"/>
</dbReference>
<dbReference type="Proteomes" id="UP000033109">
    <property type="component" value="Chromosome"/>
</dbReference>
<feature type="domain" description="Glycosyl transferase family 1" evidence="1">
    <location>
        <begin position="171"/>
        <end position="320"/>
    </location>
</feature>
<evidence type="ECO:0000259" key="1">
    <source>
        <dbReference type="Pfam" id="PF00534"/>
    </source>
</evidence>
<organism evidence="3 4">
    <name type="scientific">Pontibacter korlensis</name>
    <dbReference type="NCBI Taxonomy" id="400092"/>
    <lineage>
        <taxon>Bacteria</taxon>
        <taxon>Pseudomonadati</taxon>
        <taxon>Bacteroidota</taxon>
        <taxon>Cytophagia</taxon>
        <taxon>Cytophagales</taxon>
        <taxon>Hymenobacteraceae</taxon>
        <taxon>Pontibacter</taxon>
    </lineage>
</organism>
<proteinExistence type="predicted"/>
<dbReference type="Gene3D" id="3.40.50.2000">
    <property type="entry name" value="Glycogen Phosphorylase B"/>
    <property type="match status" value="2"/>
</dbReference>
<dbReference type="SUPFAM" id="SSF53756">
    <property type="entry name" value="UDP-Glycosyltransferase/glycogen phosphorylase"/>
    <property type="match status" value="1"/>
</dbReference>